<dbReference type="PANTHER" id="PTHR43434:SF1">
    <property type="entry name" value="PHOSPHOGLYCOLATE PHOSPHATASE"/>
    <property type="match status" value="1"/>
</dbReference>
<proteinExistence type="predicted"/>
<keyword evidence="2" id="KW-1185">Reference proteome</keyword>
<dbReference type="GO" id="GO:0006281">
    <property type="term" value="P:DNA repair"/>
    <property type="evidence" value="ECO:0007669"/>
    <property type="project" value="TreeGrafter"/>
</dbReference>
<dbReference type="InterPro" id="IPR023214">
    <property type="entry name" value="HAD_sf"/>
</dbReference>
<evidence type="ECO:0008006" key="3">
    <source>
        <dbReference type="Google" id="ProtNLM"/>
    </source>
</evidence>
<dbReference type="AlphaFoldDB" id="A0A2S2C5Z9"/>
<dbReference type="PANTHER" id="PTHR43434">
    <property type="entry name" value="PHOSPHOGLYCOLATE PHOSPHATASE"/>
    <property type="match status" value="1"/>
</dbReference>
<dbReference type="Pfam" id="PF13419">
    <property type="entry name" value="HAD_2"/>
    <property type="match status" value="1"/>
</dbReference>
<dbReference type="GO" id="GO:0005829">
    <property type="term" value="C:cytosol"/>
    <property type="evidence" value="ECO:0007669"/>
    <property type="project" value="TreeGrafter"/>
</dbReference>
<dbReference type="SFLD" id="SFLDG01129">
    <property type="entry name" value="C1.5:_HAD__Beta-PGM__Phosphata"/>
    <property type="match status" value="1"/>
</dbReference>
<dbReference type="Gene3D" id="3.40.50.1000">
    <property type="entry name" value="HAD superfamily/HAD-like"/>
    <property type="match status" value="1"/>
</dbReference>
<dbReference type="InterPro" id="IPR041492">
    <property type="entry name" value="HAD_2"/>
</dbReference>
<keyword evidence="1" id="KW-0614">Plasmid</keyword>
<dbReference type="Gene3D" id="1.10.150.240">
    <property type="entry name" value="Putative phosphatase, domain 2"/>
    <property type="match status" value="1"/>
</dbReference>
<dbReference type="GO" id="GO:0008967">
    <property type="term" value="F:phosphoglycolate phosphatase activity"/>
    <property type="evidence" value="ECO:0007669"/>
    <property type="project" value="TreeGrafter"/>
</dbReference>
<dbReference type="OrthoDB" id="9797743at2"/>
<accession>A0A2S2C5Z9</accession>
<dbReference type="SUPFAM" id="SSF56784">
    <property type="entry name" value="HAD-like"/>
    <property type="match status" value="1"/>
</dbReference>
<geneLocation type="plasmid" evidence="2">
    <name>prb98</name>
</geneLocation>
<dbReference type="EMBL" id="CP021355">
    <property type="protein sequence ID" value="AWK76243.1"/>
    <property type="molecule type" value="Genomic_DNA"/>
</dbReference>
<name>A0A2S2C5Z9_9NOCA</name>
<evidence type="ECO:0000313" key="1">
    <source>
        <dbReference type="EMBL" id="AWK76243.1"/>
    </source>
</evidence>
<dbReference type="InterPro" id="IPR036412">
    <property type="entry name" value="HAD-like_sf"/>
</dbReference>
<protein>
    <recommendedName>
        <fullName evidence="3">Phosphoglycolate phosphatase</fullName>
    </recommendedName>
</protein>
<dbReference type="KEGG" id="roz:CBI38_32720"/>
<evidence type="ECO:0000313" key="2">
    <source>
        <dbReference type="Proteomes" id="UP000245711"/>
    </source>
</evidence>
<dbReference type="SFLD" id="SFLDS00003">
    <property type="entry name" value="Haloacid_Dehalogenase"/>
    <property type="match status" value="1"/>
</dbReference>
<gene>
    <name evidence="1" type="ORF">CBI38_32720</name>
</gene>
<organism evidence="1 2">
    <name type="scientific">Rhodococcus oxybenzonivorans</name>
    <dbReference type="NCBI Taxonomy" id="1990687"/>
    <lineage>
        <taxon>Bacteria</taxon>
        <taxon>Bacillati</taxon>
        <taxon>Actinomycetota</taxon>
        <taxon>Actinomycetes</taxon>
        <taxon>Mycobacteriales</taxon>
        <taxon>Nocardiaceae</taxon>
        <taxon>Rhodococcus</taxon>
    </lineage>
</organism>
<dbReference type="InterPro" id="IPR023198">
    <property type="entry name" value="PGP-like_dom2"/>
</dbReference>
<reference evidence="1 2" key="1">
    <citation type="submission" date="2017-05" db="EMBL/GenBank/DDBJ databases">
        <title>Isolation of Rhodococcus sp. S2-17 biodegrading of BP-3.</title>
        <authorList>
            <person name="Lee Y."/>
            <person name="Kim K.H."/>
            <person name="Chun B.H."/>
            <person name="Jung H.S."/>
            <person name="Jeon C.O."/>
        </authorList>
    </citation>
    <scope>NUCLEOTIDE SEQUENCE [LARGE SCALE GENOMIC DNA]</scope>
    <source>
        <strain evidence="1 2">S2-17</strain>
        <plasmid evidence="2">prb98</plasmid>
    </source>
</reference>
<dbReference type="Proteomes" id="UP000245711">
    <property type="component" value="Plasmid pRB98"/>
</dbReference>
<sequence length="354" mass="38232">MAFGSTTRVGRDPGLHRPPAVVQDLQRVRRDRQLTVCRPEPPQAVIFDLDGTLVQTREASWRVFEKISAAHHLGVTTPEQFYEMFANNFFVSLRGLCRDAEHAQVVEEDFMRSLGADYAPLMIPGMVDVVKSLVPHATLAVLSSNSTEVIRRILRKNKLEYCFGHVFGGDVEPDKAKGIERFLDDAAQGSGRRCQAFYDESATGGAVPAGATAIITDTVGDVEAAVRAGIRAVGVAWGMHTEEQLLAAGAEFVAIWPQEILAHLFAYAPETSTCACPASPVVALPPQEVPARVQRRTSGAKALQARITAHRPPATQNSQPHATSVSAPRAEPLVNGTESAADNELLLAVRLAMP</sequence>
<dbReference type="InterPro" id="IPR050155">
    <property type="entry name" value="HAD-like_hydrolase_sf"/>
</dbReference>